<proteinExistence type="predicted"/>
<sequence length="319" mass="37029">MNIDNLVKYSLEANQLLITYRSGWDFIGKDRAETVAYHSFYTAVLAHWISLEERKQYPHIDPHRTLLIPLFHDLHEVRTGDPNSVYKTYFPRHKESEARASRDQIRRTEPDTKVKLLRYHFDFESHSTLAGKIAKDADWLQMIFMAKKFLDEDFPLAQRWIDGTREKLRTKTAQDIAAKIINTDNVDLETIWPRLNAHECFLTGVLAFVLTDPKTNDPEESAFCALIPFIRLVAEITALSIGLKPPIDNDYHFSETALITAANANNLQFIIRAAKKDKDITLTRRQLEYIASQIKTEPARELAARFMSPEIKKVVWWEQ</sequence>
<dbReference type="Gene3D" id="1.10.3210.10">
    <property type="entry name" value="Hypothetical protein af1432"/>
    <property type="match status" value="1"/>
</dbReference>
<dbReference type="SUPFAM" id="SSF109604">
    <property type="entry name" value="HD-domain/PDEase-like"/>
    <property type="match status" value="1"/>
</dbReference>
<dbReference type="Proteomes" id="UP000178367">
    <property type="component" value="Unassembled WGS sequence"/>
</dbReference>
<dbReference type="STRING" id="1797994.A2227_01255"/>
<name>A0A1F5SGI1_9BACT</name>
<reference evidence="4 5" key="1">
    <citation type="journal article" date="2016" name="Nat. Commun.">
        <title>Thousands of microbial genomes shed light on interconnected biogeochemical processes in an aquifer system.</title>
        <authorList>
            <person name="Anantharaman K."/>
            <person name="Brown C.T."/>
            <person name="Hug L.A."/>
            <person name="Sharon I."/>
            <person name="Castelle C.J."/>
            <person name="Probst A.J."/>
            <person name="Thomas B.C."/>
            <person name="Singh A."/>
            <person name="Wilkins M.J."/>
            <person name="Karaoz U."/>
            <person name="Brodie E.L."/>
            <person name="Williams K.H."/>
            <person name="Hubbard S.S."/>
            <person name="Banfield J.F."/>
        </authorList>
    </citation>
    <scope>NUCLEOTIDE SEQUENCE [LARGE SCALE GENOMIC DNA]</scope>
</reference>
<dbReference type="InterPro" id="IPR039356">
    <property type="entry name" value="YfbR/HDDC2"/>
</dbReference>
<dbReference type="GO" id="GO:0046872">
    <property type="term" value="F:metal ion binding"/>
    <property type="evidence" value="ECO:0007669"/>
    <property type="project" value="UniProtKB-KW"/>
</dbReference>
<organism evidence="4 5">
    <name type="scientific">Candidatus Falkowbacteria bacterium RIFOXYA2_FULL_47_19</name>
    <dbReference type="NCBI Taxonomy" id="1797994"/>
    <lineage>
        <taxon>Bacteria</taxon>
        <taxon>Candidatus Falkowiibacteriota</taxon>
    </lineage>
</organism>
<dbReference type="PANTHER" id="PTHR11845">
    <property type="entry name" value="5'-DEOXYNUCLEOTIDASE HDDC2"/>
    <property type="match status" value="1"/>
</dbReference>
<comment type="caution">
    <text evidence="4">The sequence shown here is derived from an EMBL/GenBank/DDBJ whole genome shotgun (WGS) entry which is preliminary data.</text>
</comment>
<protein>
    <recommendedName>
        <fullName evidence="3">HD domain-containing protein</fullName>
    </recommendedName>
</protein>
<feature type="domain" description="HD" evidence="3">
    <location>
        <begin position="15"/>
        <end position="147"/>
    </location>
</feature>
<dbReference type="InterPro" id="IPR006674">
    <property type="entry name" value="HD_domain"/>
</dbReference>
<evidence type="ECO:0000313" key="5">
    <source>
        <dbReference type="Proteomes" id="UP000178367"/>
    </source>
</evidence>
<dbReference type="AlphaFoldDB" id="A0A1F5SGI1"/>
<evidence type="ECO:0000313" key="4">
    <source>
        <dbReference type="EMBL" id="OGF25810.1"/>
    </source>
</evidence>
<keyword evidence="1" id="KW-0479">Metal-binding</keyword>
<dbReference type="Pfam" id="PF13023">
    <property type="entry name" value="HD_3"/>
    <property type="match status" value="1"/>
</dbReference>
<evidence type="ECO:0000256" key="2">
    <source>
        <dbReference type="ARBA" id="ARBA00022801"/>
    </source>
</evidence>
<dbReference type="PANTHER" id="PTHR11845:SF13">
    <property type="entry name" value="5'-DEOXYNUCLEOTIDASE HDDC2"/>
    <property type="match status" value="1"/>
</dbReference>
<evidence type="ECO:0000256" key="1">
    <source>
        <dbReference type="ARBA" id="ARBA00022723"/>
    </source>
</evidence>
<dbReference type="EMBL" id="MFGB01000020">
    <property type="protein sequence ID" value="OGF25810.1"/>
    <property type="molecule type" value="Genomic_DNA"/>
</dbReference>
<gene>
    <name evidence="4" type="ORF">A2227_01255</name>
</gene>
<dbReference type="GO" id="GO:0005737">
    <property type="term" value="C:cytoplasm"/>
    <property type="evidence" value="ECO:0007669"/>
    <property type="project" value="TreeGrafter"/>
</dbReference>
<keyword evidence="2" id="KW-0378">Hydrolase</keyword>
<dbReference type="GO" id="GO:0002953">
    <property type="term" value="F:5'-deoxynucleotidase activity"/>
    <property type="evidence" value="ECO:0007669"/>
    <property type="project" value="InterPro"/>
</dbReference>
<accession>A0A1F5SGI1</accession>
<evidence type="ECO:0000259" key="3">
    <source>
        <dbReference type="Pfam" id="PF13023"/>
    </source>
</evidence>